<dbReference type="InterPro" id="IPR000620">
    <property type="entry name" value="EamA_dom"/>
</dbReference>
<dbReference type="InterPro" id="IPR037185">
    <property type="entry name" value="EmrE-like"/>
</dbReference>
<keyword evidence="5" id="KW-0997">Cell inner membrane</keyword>
<evidence type="ECO:0000256" key="5">
    <source>
        <dbReference type="ARBA" id="ARBA00022519"/>
    </source>
</evidence>
<dbReference type="RefSeq" id="WP_264942803.1">
    <property type="nucleotide sequence ID" value="NZ_JAPDRA010000001.1"/>
</dbReference>
<feature type="transmembrane region" description="Helical" evidence="13">
    <location>
        <begin position="94"/>
        <end position="114"/>
    </location>
</feature>
<evidence type="ECO:0000256" key="6">
    <source>
        <dbReference type="ARBA" id="ARBA00022556"/>
    </source>
</evidence>
<organism evidence="15 16">
    <name type="scientific">Sphingomonas canadensis</name>
    <dbReference type="NCBI Taxonomy" id="1219257"/>
    <lineage>
        <taxon>Bacteria</taxon>
        <taxon>Pseudomonadati</taxon>
        <taxon>Pseudomonadota</taxon>
        <taxon>Alphaproteobacteria</taxon>
        <taxon>Sphingomonadales</taxon>
        <taxon>Sphingomonadaceae</taxon>
        <taxon>Sphingomonas</taxon>
    </lineage>
</organism>
<keyword evidence="3" id="KW-1003">Cell membrane</keyword>
<dbReference type="PANTHER" id="PTHR30561:SF1">
    <property type="entry name" value="MULTIDRUG TRANSPORTER EMRE"/>
    <property type="match status" value="1"/>
</dbReference>
<keyword evidence="6" id="KW-0441">Lipid A biosynthesis</keyword>
<keyword evidence="10" id="KW-0443">Lipid metabolism</keyword>
<evidence type="ECO:0000256" key="3">
    <source>
        <dbReference type="ARBA" id="ARBA00022475"/>
    </source>
</evidence>
<dbReference type="InterPro" id="IPR000390">
    <property type="entry name" value="Small_drug/metabolite_transptr"/>
</dbReference>
<accession>A0ABW3H2I8</accession>
<evidence type="ECO:0000256" key="10">
    <source>
        <dbReference type="ARBA" id="ARBA00023098"/>
    </source>
</evidence>
<keyword evidence="4" id="KW-0444">Lipid biosynthesis</keyword>
<dbReference type="EMBL" id="JBHTJG010000001">
    <property type="protein sequence ID" value="MFD0944920.1"/>
    <property type="molecule type" value="Genomic_DNA"/>
</dbReference>
<keyword evidence="2" id="KW-0813">Transport</keyword>
<feature type="transmembrane region" description="Helical" evidence="13">
    <location>
        <begin position="143"/>
        <end position="160"/>
    </location>
</feature>
<evidence type="ECO:0000256" key="7">
    <source>
        <dbReference type="ARBA" id="ARBA00022692"/>
    </source>
</evidence>
<evidence type="ECO:0000256" key="9">
    <source>
        <dbReference type="ARBA" id="ARBA00022989"/>
    </source>
</evidence>
<dbReference type="Proteomes" id="UP001596977">
    <property type="component" value="Unassembled WGS sequence"/>
</dbReference>
<keyword evidence="11 13" id="KW-0472">Membrane</keyword>
<evidence type="ECO:0000313" key="15">
    <source>
        <dbReference type="EMBL" id="MFD0944920.1"/>
    </source>
</evidence>
<dbReference type="PANTHER" id="PTHR30561">
    <property type="entry name" value="SMR FAMILY PROTON-DEPENDENT DRUG EFFLUX TRANSPORTER SUGE"/>
    <property type="match status" value="1"/>
</dbReference>
<evidence type="ECO:0000256" key="12">
    <source>
        <dbReference type="ARBA" id="ARBA00038032"/>
    </source>
</evidence>
<evidence type="ECO:0000313" key="16">
    <source>
        <dbReference type="Proteomes" id="UP001596977"/>
    </source>
</evidence>
<feature type="transmembrane region" description="Helical" evidence="13">
    <location>
        <begin position="6"/>
        <end position="27"/>
    </location>
</feature>
<evidence type="ECO:0000256" key="11">
    <source>
        <dbReference type="ARBA" id="ARBA00023136"/>
    </source>
</evidence>
<comment type="subcellular location">
    <subcellularLocation>
        <location evidence="1">Cell membrane</location>
        <topology evidence="1">Multi-pass membrane protein</topology>
    </subcellularLocation>
</comment>
<keyword evidence="8" id="KW-0448">Lipopolysaccharide biosynthesis</keyword>
<sequence>MSAAPAWLPAAMMIASGSIHAVVNAILKGGSDKLAGRAVIDGTSALILLPALAFVPLPHGAWGWIAASAALHCLYLFALVKAFESSDFSAAYPILRGSAPLLTATLAIGLFGEAASPREIAGIALIGGAVTVLVVGRHVALAGLGWALLTGVTIAVYTVIDAQGVRAAPSPASFTAWLFVVMGLCVVTSFGLLSRGRVFRTARSQWRPGVAAGALSILTYGLALQAFALGPTAPLAALRETGMVTALAISVLFLGERVTWPRAASVLGILGGAALILTR</sequence>
<feature type="transmembrane region" description="Helical" evidence="13">
    <location>
        <begin position="172"/>
        <end position="193"/>
    </location>
</feature>
<feature type="transmembrane region" description="Helical" evidence="13">
    <location>
        <begin position="34"/>
        <end position="55"/>
    </location>
</feature>
<dbReference type="SUPFAM" id="SSF103481">
    <property type="entry name" value="Multidrug resistance efflux transporter EmrE"/>
    <property type="match status" value="2"/>
</dbReference>
<keyword evidence="16" id="KW-1185">Reference proteome</keyword>
<evidence type="ECO:0000259" key="14">
    <source>
        <dbReference type="Pfam" id="PF00892"/>
    </source>
</evidence>
<feature type="transmembrane region" description="Helical" evidence="13">
    <location>
        <begin position="214"/>
        <end position="238"/>
    </location>
</feature>
<feature type="transmembrane region" description="Helical" evidence="13">
    <location>
        <begin position="258"/>
        <end position="277"/>
    </location>
</feature>
<proteinExistence type="inferred from homology"/>
<evidence type="ECO:0000256" key="13">
    <source>
        <dbReference type="SAM" id="Phobius"/>
    </source>
</evidence>
<keyword evidence="7 13" id="KW-0812">Transmembrane</keyword>
<evidence type="ECO:0000256" key="8">
    <source>
        <dbReference type="ARBA" id="ARBA00022985"/>
    </source>
</evidence>
<comment type="caution">
    <text evidence="15">The sequence shown here is derived from an EMBL/GenBank/DDBJ whole genome shotgun (WGS) entry which is preliminary data.</text>
</comment>
<comment type="similarity">
    <text evidence="12">Belongs to the drug/metabolite transporter (DMT) superfamily. Small multidrug resistance (SMR) (TC 2.A.7.1) family.</text>
</comment>
<name>A0ABW3H2I8_9SPHN</name>
<gene>
    <name evidence="15" type="ORF">ACFQ1E_01060</name>
</gene>
<protein>
    <submittedName>
        <fullName evidence="15">EamA family transporter</fullName>
    </submittedName>
</protein>
<keyword evidence="9 13" id="KW-1133">Transmembrane helix</keyword>
<feature type="domain" description="EamA" evidence="14">
    <location>
        <begin position="142"/>
        <end position="278"/>
    </location>
</feature>
<evidence type="ECO:0000256" key="4">
    <source>
        <dbReference type="ARBA" id="ARBA00022516"/>
    </source>
</evidence>
<dbReference type="Pfam" id="PF00892">
    <property type="entry name" value="EamA"/>
    <property type="match status" value="1"/>
</dbReference>
<evidence type="ECO:0000256" key="2">
    <source>
        <dbReference type="ARBA" id="ARBA00022448"/>
    </source>
</evidence>
<feature type="transmembrane region" description="Helical" evidence="13">
    <location>
        <begin position="61"/>
        <end position="82"/>
    </location>
</feature>
<feature type="transmembrane region" description="Helical" evidence="13">
    <location>
        <begin position="120"/>
        <end position="136"/>
    </location>
</feature>
<dbReference type="Gene3D" id="1.10.3730.20">
    <property type="match status" value="1"/>
</dbReference>
<evidence type="ECO:0000256" key="1">
    <source>
        <dbReference type="ARBA" id="ARBA00004651"/>
    </source>
</evidence>
<reference evidence="16" key="1">
    <citation type="journal article" date="2019" name="Int. J. Syst. Evol. Microbiol.">
        <title>The Global Catalogue of Microorganisms (GCM) 10K type strain sequencing project: providing services to taxonomists for standard genome sequencing and annotation.</title>
        <authorList>
            <consortium name="The Broad Institute Genomics Platform"/>
            <consortium name="The Broad Institute Genome Sequencing Center for Infectious Disease"/>
            <person name="Wu L."/>
            <person name="Ma J."/>
        </authorList>
    </citation>
    <scope>NUCLEOTIDE SEQUENCE [LARGE SCALE GENOMIC DNA]</scope>
    <source>
        <strain evidence="16">CCUG 62982</strain>
    </source>
</reference>